<comment type="subcellular location">
    <subcellularLocation>
        <location evidence="2 15">Golgi apparatus membrane</location>
        <topology evidence="2 15">Single-pass type II membrane protein</topology>
    </subcellularLocation>
</comment>
<evidence type="ECO:0000256" key="12">
    <source>
        <dbReference type="ARBA" id="ARBA00023136"/>
    </source>
</evidence>
<dbReference type="RefSeq" id="XP_038076330.1">
    <property type="nucleotide sequence ID" value="XM_038220402.1"/>
</dbReference>
<evidence type="ECO:0000256" key="10">
    <source>
        <dbReference type="ARBA" id="ARBA00022989"/>
    </source>
</evidence>
<dbReference type="AlphaFoldDB" id="A0A914BJQ5"/>
<evidence type="ECO:0000256" key="8">
    <source>
        <dbReference type="ARBA" id="ARBA00022692"/>
    </source>
</evidence>
<dbReference type="GO" id="GO:0006493">
    <property type="term" value="P:protein O-linked glycosylation"/>
    <property type="evidence" value="ECO:0007669"/>
    <property type="project" value="TreeGrafter"/>
</dbReference>
<dbReference type="Proteomes" id="UP000887568">
    <property type="component" value="Unplaced"/>
</dbReference>
<comment type="pathway">
    <text evidence="3">Glycan metabolism; chondroitin sulfate biosynthesis.</text>
</comment>
<reference evidence="17" key="1">
    <citation type="submission" date="2022-11" db="UniProtKB">
        <authorList>
            <consortium name="EnsemblMetazoa"/>
        </authorList>
    </citation>
    <scope>IDENTIFICATION</scope>
</reference>
<keyword evidence="7" id="KW-0808">Transferase</keyword>
<dbReference type="EC" id="2.4.1.-" evidence="15"/>
<evidence type="ECO:0000256" key="5">
    <source>
        <dbReference type="ARBA" id="ARBA00008661"/>
    </source>
</evidence>
<dbReference type="OMA" id="LKPSHGW"/>
<dbReference type="GO" id="GO:0047220">
    <property type="term" value="F:galactosylxylosylprotein 3-beta-galactosyltransferase activity"/>
    <property type="evidence" value="ECO:0007669"/>
    <property type="project" value="TreeGrafter"/>
</dbReference>
<feature type="region of interest" description="Disordered" evidence="16">
    <location>
        <begin position="37"/>
        <end position="62"/>
    </location>
</feature>
<dbReference type="FunFam" id="3.90.550.50:FF:000018">
    <property type="entry name" value="Hexosyltransferase"/>
    <property type="match status" value="1"/>
</dbReference>
<comment type="cofactor">
    <cofactor evidence="1">
        <name>Mn(2+)</name>
        <dbReference type="ChEBI" id="CHEBI:29035"/>
    </cofactor>
</comment>
<dbReference type="GeneID" id="119744467"/>
<evidence type="ECO:0000313" key="17">
    <source>
        <dbReference type="EnsemblMetazoa" id="XP_038076329.1"/>
    </source>
</evidence>
<keyword evidence="11 15" id="KW-0333">Golgi apparatus</keyword>
<name>A0A914BJQ5_PATMI</name>
<dbReference type="GO" id="GO:0000139">
    <property type="term" value="C:Golgi membrane"/>
    <property type="evidence" value="ECO:0007669"/>
    <property type="project" value="UniProtKB-SubCell"/>
</dbReference>
<evidence type="ECO:0000256" key="1">
    <source>
        <dbReference type="ARBA" id="ARBA00001936"/>
    </source>
</evidence>
<dbReference type="GO" id="GO:0006024">
    <property type="term" value="P:glycosaminoglycan biosynthetic process"/>
    <property type="evidence" value="ECO:0007669"/>
    <property type="project" value="UniProtKB-ARBA"/>
</dbReference>
<protein>
    <recommendedName>
        <fullName evidence="15">Hexosyltransferase</fullName>
        <ecNumber evidence="15">2.4.1.-</ecNumber>
    </recommendedName>
</protein>
<evidence type="ECO:0000256" key="11">
    <source>
        <dbReference type="ARBA" id="ARBA00023034"/>
    </source>
</evidence>
<organism evidence="17 18">
    <name type="scientific">Patiria miniata</name>
    <name type="common">Bat star</name>
    <name type="synonym">Asterina miniata</name>
    <dbReference type="NCBI Taxonomy" id="46514"/>
    <lineage>
        <taxon>Eukaryota</taxon>
        <taxon>Metazoa</taxon>
        <taxon>Echinodermata</taxon>
        <taxon>Eleutherozoa</taxon>
        <taxon>Asterozoa</taxon>
        <taxon>Asteroidea</taxon>
        <taxon>Valvatacea</taxon>
        <taxon>Valvatida</taxon>
        <taxon>Asterinidae</taxon>
        <taxon>Patiria</taxon>
    </lineage>
</organism>
<keyword evidence="13" id="KW-0325">Glycoprotein</keyword>
<accession>A0A914BJQ5</accession>
<evidence type="ECO:0000256" key="6">
    <source>
        <dbReference type="ARBA" id="ARBA00022676"/>
    </source>
</evidence>
<evidence type="ECO:0000256" key="16">
    <source>
        <dbReference type="SAM" id="MobiDB-lite"/>
    </source>
</evidence>
<dbReference type="Pfam" id="PF01762">
    <property type="entry name" value="Galactosyl_T"/>
    <property type="match status" value="1"/>
</dbReference>
<dbReference type="PANTHER" id="PTHR11214">
    <property type="entry name" value="BETA-1,3-N-ACETYLGLUCOSAMINYLTRANSFERASE"/>
    <property type="match status" value="1"/>
</dbReference>
<evidence type="ECO:0000256" key="14">
    <source>
        <dbReference type="ARBA" id="ARBA00023211"/>
    </source>
</evidence>
<feature type="compositionally biased region" description="Basic and acidic residues" evidence="16">
    <location>
        <begin position="49"/>
        <end position="59"/>
    </location>
</feature>
<feature type="transmembrane region" description="Helical" evidence="15">
    <location>
        <begin position="12"/>
        <end position="29"/>
    </location>
</feature>
<dbReference type="PANTHER" id="PTHR11214:SF3">
    <property type="entry name" value="BETA-1,3-GALACTOSYLTRANSFERASE 6"/>
    <property type="match status" value="1"/>
</dbReference>
<evidence type="ECO:0000256" key="2">
    <source>
        <dbReference type="ARBA" id="ARBA00004323"/>
    </source>
</evidence>
<dbReference type="Gene3D" id="3.90.550.50">
    <property type="match status" value="1"/>
</dbReference>
<evidence type="ECO:0000256" key="13">
    <source>
        <dbReference type="ARBA" id="ARBA00023180"/>
    </source>
</evidence>
<dbReference type="OrthoDB" id="1158011at2759"/>
<evidence type="ECO:0000256" key="15">
    <source>
        <dbReference type="RuleBase" id="RU363063"/>
    </source>
</evidence>
<keyword evidence="6 15" id="KW-0328">Glycosyltransferase</keyword>
<keyword evidence="8 15" id="KW-0812">Transmembrane</keyword>
<evidence type="ECO:0000256" key="3">
    <source>
        <dbReference type="ARBA" id="ARBA00004840"/>
    </source>
</evidence>
<dbReference type="EnsemblMetazoa" id="XM_038220402.1">
    <property type="protein sequence ID" value="XP_038076330.1"/>
    <property type="gene ID" value="LOC119744467"/>
</dbReference>
<evidence type="ECO:0000256" key="4">
    <source>
        <dbReference type="ARBA" id="ARBA00005093"/>
    </source>
</evidence>
<comment type="pathway">
    <text evidence="4">Glycan metabolism; heparan sulfate biosynthesis.</text>
</comment>
<evidence type="ECO:0000256" key="7">
    <source>
        <dbReference type="ARBA" id="ARBA00022679"/>
    </source>
</evidence>
<sequence>MGRKTKPGMAKIMFIMPCVFIIFIIYIISTCNDGSSNQSTKPVTCEPHQSSHQEGDKNAPRPKKKLSSFLVVLIMTGPQLVERRYTIRETWLQKHGKDVLPKFVVGTAELKESDKKMLDSEQARHKDLLFLPKLKDSFGSLTNKLLQMLTWLDRNVDFQYVLKADDDTYVRLDAVVKELKSKSKEKLYWGFFDGRAHAHRTGRYAETDWVLCDRYLPYAMGGGYVLSSDLVSFIANNAQYLKRYHAEDVSVGSWLAAVDVKREHDPRFDTEFKSRGCRNVYIVTHKQSIQDMRSKYQQLQTTGKMCAKEQQFRLSYVYNWEKVPTECCERVEGVP</sequence>
<dbReference type="RefSeq" id="XP_038076329.1">
    <property type="nucleotide sequence ID" value="XM_038220401.1"/>
</dbReference>
<dbReference type="InterPro" id="IPR002659">
    <property type="entry name" value="Glyco_trans_31"/>
</dbReference>
<keyword evidence="10 15" id="KW-1133">Transmembrane helix</keyword>
<comment type="similarity">
    <text evidence="5 15">Belongs to the glycosyltransferase 31 family.</text>
</comment>
<proteinExistence type="inferred from homology"/>
<dbReference type="EnsemblMetazoa" id="XM_038220401.1">
    <property type="protein sequence ID" value="XP_038076329.1"/>
    <property type="gene ID" value="LOC119744467"/>
</dbReference>
<keyword evidence="14" id="KW-0464">Manganese</keyword>
<feature type="compositionally biased region" description="Polar residues" evidence="16">
    <location>
        <begin position="37"/>
        <end position="48"/>
    </location>
</feature>
<keyword evidence="9 15" id="KW-0735">Signal-anchor</keyword>
<keyword evidence="12 15" id="KW-0472">Membrane</keyword>
<keyword evidence="18" id="KW-1185">Reference proteome</keyword>
<evidence type="ECO:0000313" key="18">
    <source>
        <dbReference type="Proteomes" id="UP000887568"/>
    </source>
</evidence>
<evidence type="ECO:0000256" key="9">
    <source>
        <dbReference type="ARBA" id="ARBA00022968"/>
    </source>
</evidence>